<comment type="caution">
    <text evidence="2">The sequence shown here is derived from an EMBL/GenBank/DDBJ whole genome shotgun (WGS) entry which is preliminary data.</text>
</comment>
<feature type="region of interest" description="Disordered" evidence="1">
    <location>
        <begin position="1"/>
        <end position="142"/>
    </location>
</feature>
<keyword evidence="3" id="KW-1185">Reference proteome</keyword>
<evidence type="ECO:0000256" key="1">
    <source>
        <dbReference type="SAM" id="MobiDB-lite"/>
    </source>
</evidence>
<evidence type="ECO:0000313" key="2">
    <source>
        <dbReference type="EMBL" id="GJM84916.1"/>
    </source>
</evidence>
<sequence length="142" mass="14832">MEKGGLGQSEASHIEDHIGKGTGSRIDTANLGPCGPACGHGTRRRNGAARPPEMAGARPFMSQGTPSQREHDSGSGGDDGDLGCLPKSNDGEWRRQPSFGELATRLQATVTTTSSPGRFPELRATPALMKLSTGNCRTRSSA</sequence>
<proteinExistence type="predicted"/>
<protein>
    <submittedName>
        <fullName evidence="2">Uncharacterized protein</fullName>
    </submittedName>
</protein>
<reference evidence="2" key="2">
    <citation type="submission" date="2021-12" db="EMBL/GenBank/DDBJ databases">
        <title>Resequencing data analysis of finger millet.</title>
        <authorList>
            <person name="Hatakeyama M."/>
            <person name="Aluri S."/>
            <person name="Balachadran M.T."/>
            <person name="Sivarajan S.R."/>
            <person name="Poveda L."/>
            <person name="Shimizu-Inatsugi R."/>
            <person name="Schlapbach R."/>
            <person name="Sreeman S.M."/>
            <person name="Shimizu K.K."/>
        </authorList>
    </citation>
    <scope>NUCLEOTIDE SEQUENCE</scope>
</reference>
<gene>
    <name evidence="2" type="primary">ga00629</name>
    <name evidence="2" type="ORF">PR202_ga00629</name>
</gene>
<accession>A0AAV5BEB0</accession>
<organism evidence="2 3">
    <name type="scientific">Eleusine coracana subsp. coracana</name>
    <dbReference type="NCBI Taxonomy" id="191504"/>
    <lineage>
        <taxon>Eukaryota</taxon>
        <taxon>Viridiplantae</taxon>
        <taxon>Streptophyta</taxon>
        <taxon>Embryophyta</taxon>
        <taxon>Tracheophyta</taxon>
        <taxon>Spermatophyta</taxon>
        <taxon>Magnoliopsida</taxon>
        <taxon>Liliopsida</taxon>
        <taxon>Poales</taxon>
        <taxon>Poaceae</taxon>
        <taxon>PACMAD clade</taxon>
        <taxon>Chloridoideae</taxon>
        <taxon>Cynodonteae</taxon>
        <taxon>Eleusininae</taxon>
        <taxon>Eleusine</taxon>
    </lineage>
</organism>
<dbReference type="EMBL" id="BQKI01000001">
    <property type="protein sequence ID" value="GJM84916.1"/>
    <property type="molecule type" value="Genomic_DNA"/>
</dbReference>
<feature type="compositionally biased region" description="Polar residues" evidence="1">
    <location>
        <begin position="132"/>
        <end position="142"/>
    </location>
</feature>
<dbReference type="AlphaFoldDB" id="A0AAV5BEB0"/>
<name>A0AAV5BEB0_ELECO</name>
<feature type="compositionally biased region" description="Polar residues" evidence="1">
    <location>
        <begin position="106"/>
        <end position="116"/>
    </location>
</feature>
<dbReference type="Proteomes" id="UP001054889">
    <property type="component" value="Unassembled WGS sequence"/>
</dbReference>
<reference evidence="2" key="1">
    <citation type="journal article" date="2018" name="DNA Res.">
        <title>Multiple hybrid de novo genome assembly of finger millet, an orphan allotetraploid crop.</title>
        <authorList>
            <person name="Hatakeyama M."/>
            <person name="Aluri S."/>
            <person name="Balachadran M.T."/>
            <person name="Sivarajan S.R."/>
            <person name="Patrignani A."/>
            <person name="Gruter S."/>
            <person name="Poveda L."/>
            <person name="Shimizu-Inatsugi R."/>
            <person name="Baeten J."/>
            <person name="Francoijs K.J."/>
            <person name="Nataraja K.N."/>
            <person name="Reddy Y.A.N."/>
            <person name="Phadnis S."/>
            <person name="Ravikumar R.L."/>
            <person name="Schlapbach R."/>
            <person name="Sreeman S.M."/>
            <person name="Shimizu K.K."/>
        </authorList>
    </citation>
    <scope>NUCLEOTIDE SEQUENCE</scope>
</reference>
<evidence type="ECO:0000313" key="3">
    <source>
        <dbReference type="Proteomes" id="UP001054889"/>
    </source>
</evidence>